<feature type="transmembrane region" description="Helical" evidence="8">
    <location>
        <begin position="456"/>
        <end position="474"/>
    </location>
</feature>
<evidence type="ECO:0000259" key="9">
    <source>
        <dbReference type="Pfam" id="PF00361"/>
    </source>
</evidence>
<keyword evidence="2" id="KW-1003">Cell membrane</keyword>
<evidence type="ECO:0000256" key="8">
    <source>
        <dbReference type="SAM" id="Phobius"/>
    </source>
</evidence>
<dbReference type="Proteomes" id="UP000443070">
    <property type="component" value="Unassembled WGS sequence"/>
</dbReference>
<feature type="transmembrane region" description="Helical" evidence="8">
    <location>
        <begin position="380"/>
        <end position="405"/>
    </location>
</feature>
<dbReference type="GO" id="GO:0016491">
    <property type="term" value="F:oxidoreductase activity"/>
    <property type="evidence" value="ECO:0007669"/>
    <property type="project" value="UniProtKB-KW"/>
</dbReference>
<dbReference type="GO" id="GO:0005886">
    <property type="term" value="C:plasma membrane"/>
    <property type="evidence" value="ECO:0007669"/>
    <property type="project" value="UniProtKB-SubCell"/>
</dbReference>
<dbReference type="Pfam" id="PF00361">
    <property type="entry name" value="Proton_antipo_M"/>
    <property type="match status" value="1"/>
</dbReference>
<reference evidence="10" key="1">
    <citation type="submission" date="2012-11" db="EMBL/GenBank/DDBJ databases">
        <title>Dependencies among metagenomic species, viruses, plasmids and units of genetic variation.</title>
        <authorList>
            <person name="Nielsen H.B."/>
            <person name="Almeida M."/>
            <person name="Juncker A.S."/>
            <person name="Rasmussen S."/>
            <person name="Li J."/>
            <person name="Sunagawa S."/>
            <person name="Plichta D."/>
            <person name="Gautier L."/>
            <person name="Le Chatelier E."/>
            <person name="Peletier E."/>
            <person name="Bonde I."/>
            <person name="Nielsen T."/>
            <person name="Manichanh C."/>
            <person name="Arumugam M."/>
            <person name="Batto J."/>
            <person name="Santos M.B.Q.D."/>
            <person name="Blom N."/>
            <person name="Borruel N."/>
            <person name="Burgdorf K.S."/>
            <person name="Boumezbeur F."/>
            <person name="Casellas F."/>
            <person name="Dore J."/>
            <person name="Guarner F."/>
            <person name="Hansen T."/>
            <person name="Hildebrand F."/>
            <person name="Kaas R.S."/>
            <person name="Kennedy S."/>
            <person name="Kristiansen K."/>
            <person name="Kultima J.R."/>
            <person name="Leonard P."/>
            <person name="Levenez F."/>
            <person name="Lund O."/>
            <person name="Moumen B."/>
            <person name="Le Paslier D."/>
            <person name="Pons N."/>
            <person name="Pedersen O."/>
            <person name="Prifti E."/>
            <person name="Qin J."/>
            <person name="Raes J."/>
            <person name="Tap J."/>
            <person name="Tims S."/>
            <person name="Ussery D.W."/>
            <person name="Yamada T."/>
            <person name="MetaHit consortium"/>
            <person name="Renault P."/>
            <person name="Sicheritz-Ponten T."/>
            <person name="Bork P."/>
            <person name="Wang J."/>
            <person name="Brunak S."/>
            <person name="Ehrlich S.D."/>
        </authorList>
    </citation>
    <scope>NUCLEOTIDE SEQUENCE [LARGE SCALE GENOMIC DNA]</scope>
</reference>
<feature type="transmembrane region" description="Helical" evidence="8">
    <location>
        <begin position="411"/>
        <end position="435"/>
    </location>
</feature>
<dbReference type="InterPro" id="IPR001750">
    <property type="entry name" value="ND/Mrp_TM"/>
</dbReference>
<evidence type="ECO:0000313" key="11">
    <source>
        <dbReference type="EMBL" id="MTT74912.1"/>
    </source>
</evidence>
<evidence type="ECO:0000256" key="6">
    <source>
        <dbReference type="ARBA" id="ARBA00023136"/>
    </source>
</evidence>
<feature type="transmembrane region" description="Helical" evidence="8">
    <location>
        <begin position="206"/>
        <end position="225"/>
    </location>
</feature>
<accession>A0A3G9GTU4</accession>
<feature type="transmembrane region" description="Helical" evidence="8">
    <location>
        <begin position="246"/>
        <end position="264"/>
    </location>
</feature>
<dbReference type="RefSeq" id="WP_021718871.1">
    <property type="nucleotide sequence ID" value="NZ_AP019004.1"/>
</dbReference>
<feature type="transmembrane region" description="Helical" evidence="8">
    <location>
        <begin position="270"/>
        <end position="295"/>
    </location>
</feature>
<protein>
    <submittedName>
        <fullName evidence="11">Hydrogenase 4 subunit F</fullName>
    </submittedName>
    <submittedName>
        <fullName evidence="10">NADH-ubiquinone/plastoquinone family protein</fullName>
    </submittedName>
</protein>
<gene>
    <name evidence="10" type="ORF">BN533_01971</name>
    <name evidence="11" type="ORF">GMD11_01340</name>
    <name evidence="12" type="ORF">GMD18_01335</name>
</gene>
<feature type="transmembrane region" description="Helical" evidence="8">
    <location>
        <begin position="342"/>
        <end position="359"/>
    </location>
</feature>
<dbReference type="AlphaFoldDB" id="A0A3G9GTU4"/>
<dbReference type="EMBL" id="CBDS010000102">
    <property type="protein sequence ID" value="CDB46958.1"/>
    <property type="molecule type" value="Genomic_DNA"/>
</dbReference>
<organism evidence="10">
    <name type="scientific">Phascolarctobacterium faecium</name>
    <dbReference type="NCBI Taxonomy" id="33025"/>
    <lineage>
        <taxon>Bacteria</taxon>
        <taxon>Bacillati</taxon>
        <taxon>Bacillota</taxon>
        <taxon>Negativicutes</taxon>
        <taxon>Acidaminococcales</taxon>
        <taxon>Acidaminococcaceae</taxon>
        <taxon>Phascolarctobacterium</taxon>
    </lineage>
</organism>
<feature type="transmembrane region" description="Helical" evidence="8">
    <location>
        <begin position="132"/>
        <end position="152"/>
    </location>
</feature>
<proteinExistence type="predicted"/>
<evidence type="ECO:0000313" key="10">
    <source>
        <dbReference type="EMBL" id="CDB46958.1"/>
    </source>
</evidence>
<feature type="transmembrane region" description="Helical" evidence="8">
    <location>
        <begin position="32"/>
        <end position="50"/>
    </location>
</feature>
<keyword evidence="13" id="KW-1185">Reference proteome</keyword>
<keyword evidence="6 8" id="KW-0472">Membrane</keyword>
<dbReference type="Proteomes" id="UP000484547">
    <property type="component" value="Unassembled WGS sequence"/>
</dbReference>
<dbReference type="EMBL" id="WNBM01000001">
    <property type="protein sequence ID" value="MTT74912.1"/>
    <property type="molecule type" value="Genomic_DNA"/>
</dbReference>
<sequence length="495" mass="54127">MLELIYIIFALPVVCAALAISGVLGSGSLLHWLNRLTAAAVGVAVILLAQSFTPTQPFNSEYVYLDALNVWVILIITALYVAAAWVSKSYLLREHSRGYLSRTPGLIGRYYALFQMFVWTMFLVLMVKNLGLMWVAIEATTLVSAFLVSFKFTRSALEATWKYVMVCTVGICLALLGTMILYYAQISALGAEKALSWLWLTEHAELLNPSLTKLAFLFIFIGYGTKIGMAPMHTWLPDAYSEAPSLTSGLLSGALCTCAIYVLLRNIVVVIPTVGVEFISTLCLAFAALTIAVAVPFVVVQRDIKRMLAYSSMENIGLMIAGIGVFSQLSIGATLVHMFNHALIKFVLFYIAGTIVQEYQTKNMMRIHGMIGDVPHTATFWLLGIIGILGMPPLGLFFSKFYILYSLFLSGHYLLGIVIIVLLAGILIGILYHALRMLCDKAKRKPVGDLLEHADTPFLAALLLGSVIIGAGIGEIPYLEKLLAQAVRIVGGGQF</sequence>
<dbReference type="OrthoDB" id="9807568at2"/>
<dbReference type="PANTHER" id="PTHR42682">
    <property type="entry name" value="HYDROGENASE-4 COMPONENT F"/>
    <property type="match status" value="1"/>
</dbReference>
<feature type="domain" description="NADH:quinone oxidoreductase/Mrp antiporter transmembrane" evidence="9">
    <location>
        <begin position="129"/>
        <end position="418"/>
    </location>
</feature>
<dbReference type="GeneID" id="49406841"/>
<feature type="transmembrane region" description="Helical" evidence="8">
    <location>
        <begin position="6"/>
        <end position="25"/>
    </location>
</feature>
<accession>R6I9Q7</accession>
<keyword evidence="10" id="KW-0830">Ubiquinone</keyword>
<keyword evidence="3 7" id="KW-0812">Transmembrane</keyword>
<evidence type="ECO:0000256" key="3">
    <source>
        <dbReference type="ARBA" id="ARBA00022692"/>
    </source>
</evidence>
<evidence type="ECO:0000313" key="12">
    <source>
        <dbReference type="EMBL" id="MTU03043.1"/>
    </source>
</evidence>
<evidence type="ECO:0000256" key="2">
    <source>
        <dbReference type="ARBA" id="ARBA00022475"/>
    </source>
</evidence>
<dbReference type="EMBL" id="WNBW01000001">
    <property type="protein sequence ID" value="MTU03043.1"/>
    <property type="molecule type" value="Genomic_DNA"/>
</dbReference>
<reference evidence="13 14" key="2">
    <citation type="journal article" date="2019" name="Nat. Med.">
        <title>A library of human gut bacterial isolates paired with longitudinal multiomics data enables mechanistic microbiome research.</title>
        <authorList>
            <person name="Poyet M."/>
            <person name="Groussin M."/>
            <person name="Gibbons S.M."/>
            <person name="Avila-Pacheco J."/>
            <person name="Jiang X."/>
            <person name="Kearney S.M."/>
            <person name="Perrotta A.R."/>
            <person name="Berdy B."/>
            <person name="Zhao S."/>
            <person name="Lieberman T.D."/>
            <person name="Swanson P.K."/>
            <person name="Smith M."/>
            <person name="Roesemann S."/>
            <person name="Alexander J.E."/>
            <person name="Rich S.A."/>
            <person name="Livny J."/>
            <person name="Vlamakis H."/>
            <person name="Clish C."/>
            <person name="Bullock K."/>
            <person name="Deik A."/>
            <person name="Scott J."/>
            <person name="Pierce K.A."/>
            <person name="Xavier R.J."/>
            <person name="Alm E.J."/>
        </authorList>
    </citation>
    <scope>NUCLEOTIDE SEQUENCE [LARGE SCALE GENOMIC DNA]</scope>
    <source>
        <strain evidence="11 14">BIOML-A13</strain>
        <strain evidence="12 13">BIOML-A3</strain>
    </source>
</reference>
<evidence type="ECO:0000313" key="14">
    <source>
        <dbReference type="Proteomes" id="UP000484547"/>
    </source>
</evidence>
<name>A0A3G9GTU4_9FIRM</name>
<comment type="subcellular location">
    <subcellularLocation>
        <location evidence="1">Cell membrane</location>
        <topology evidence="1">Multi-pass membrane protein</topology>
    </subcellularLocation>
    <subcellularLocation>
        <location evidence="7">Membrane</location>
        <topology evidence="7">Multi-pass membrane protein</topology>
    </subcellularLocation>
</comment>
<feature type="transmembrane region" description="Helical" evidence="8">
    <location>
        <begin position="164"/>
        <end position="186"/>
    </location>
</feature>
<feature type="transmembrane region" description="Helical" evidence="8">
    <location>
        <begin position="107"/>
        <end position="126"/>
    </location>
</feature>
<keyword evidence="5" id="KW-0560">Oxidoreductase</keyword>
<evidence type="ECO:0000256" key="7">
    <source>
        <dbReference type="RuleBase" id="RU000320"/>
    </source>
</evidence>
<feature type="transmembrane region" description="Helical" evidence="8">
    <location>
        <begin position="316"/>
        <end position="336"/>
    </location>
</feature>
<dbReference type="InterPro" id="IPR052175">
    <property type="entry name" value="ComplexI-like_HydComp"/>
</dbReference>
<feature type="transmembrane region" description="Helical" evidence="8">
    <location>
        <begin position="62"/>
        <end position="86"/>
    </location>
</feature>
<evidence type="ECO:0000256" key="1">
    <source>
        <dbReference type="ARBA" id="ARBA00004651"/>
    </source>
</evidence>
<evidence type="ECO:0000256" key="5">
    <source>
        <dbReference type="ARBA" id="ARBA00023002"/>
    </source>
</evidence>
<evidence type="ECO:0000256" key="4">
    <source>
        <dbReference type="ARBA" id="ARBA00022989"/>
    </source>
</evidence>
<evidence type="ECO:0000313" key="13">
    <source>
        <dbReference type="Proteomes" id="UP000443070"/>
    </source>
</evidence>
<dbReference type="PANTHER" id="PTHR42682:SF5">
    <property type="entry name" value="HYDROGENASE-4 COMPONENT F"/>
    <property type="match status" value="1"/>
</dbReference>
<keyword evidence="4 8" id="KW-1133">Transmembrane helix</keyword>
<comment type="caution">
    <text evidence="10">The sequence shown here is derived from an EMBL/GenBank/DDBJ whole genome shotgun (WGS) entry which is preliminary data.</text>
</comment>